<keyword evidence="2" id="KW-0479">Metal-binding</keyword>
<dbReference type="Gene3D" id="1.10.630.10">
    <property type="entry name" value="Cytochrome P450"/>
    <property type="match status" value="1"/>
</dbReference>
<keyword evidence="2" id="KW-0349">Heme</keyword>
<accession>A0ABT5F035</accession>
<organism evidence="3 4">
    <name type="scientific">Polyangium mundeleinium</name>
    <dbReference type="NCBI Taxonomy" id="2995306"/>
    <lineage>
        <taxon>Bacteria</taxon>
        <taxon>Pseudomonadati</taxon>
        <taxon>Myxococcota</taxon>
        <taxon>Polyangia</taxon>
        <taxon>Polyangiales</taxon>
        <taxon>Polyangiaceae</taxon>
        <taxon>Polyangium</taxon>
    </lineage>
</organism>
<dbReference type="SUPFAM" id="SSF48264">
    <property type="entry name" value="Cytochrome P450"/>
    <property type="match status" value="1"/>
</dbReference>
<dbReference type="PROSITE" id="PS00086">
    <property type="entry name" value="CYTOCHROME_P450"/>
    <property type="match status" value="1"/>
</dbReference>
<evidence type="ECO:0000313" key="4">
    <source>
        <dbReference type="Proteomes" id="UP001221411"/>
    </source>
</evidence>
<dbReference type="InterPro" id="IPR002397">
    <property type="entry name" value="Cyt_P450_B"/>
</dbReference>
<evidence type="ECO:0000313" key="3">
    <source>
        <dbReference type="EMBL" id="MDC0746426.1"/>
    </source>
</evidence>
<dbReference type="CDD" id="cd11032">
    <property type="entry name" value="P450_EryK-like"/>
    <property type="match status" value="1"/>
</dbReference>
<comment type="similarity">
    <text evidence="1 2">Belongs to the cytochrome P450 family.</text>
</comment>
<protein>
    <submittedName>
        <fullName evidence="3">Cytochrome P450</fullName>
    </submittedName>
</protein>
<dbReference type="InterPro" id="IPR036396">
    <property type="entry name" value="Cyt_P450_sf"/>
</dbReference>
<dbReference type="InterPro" id="IPR017972">
    <property type="entry name" value="Cyt_P450_CS"/>
</dbReference>
<dbReference type="PRINTS" id="PR00385">
    <property type="entry name" value="P450"/>
</dbReference>
<gene>
    <name evidence="3" type="ORF">POL67_34175</name>
</gene>
<dbReference type="RefSeq" id="WP_271924808.1">
    <property type="nucleotide sequence ID" value="NZ_JAQNDO010000001.1"/>
</dbReference>
<dbReference type="EMBL" id="JAQNDO010000001">
    <property type="protein sequence ID" value="MDC0746426.1"/>
    <property type="molecule type" value="Genomic_DNA"/>
</dbReference>
<evidence type="ECO:0000256" key="2">
    <source>
        <dbReference type="RuleBase" id="RU000461"/>
    </source>
</evidence>
<proteinExistence type="inferred from homology"/>
<name>A0ABT5F035_9BACT</name>
<keyword evidence="2" id="KW-0408">Iron</keyword>
<sequence length="386" mass="42977">MTDTHAPETRALYQSMRRARPVHYDERYRSWCIFRYDDVKTVLSDWESFSSDYGRLAPGSALDLIHRGNLNASDPPRHQRLRSLVSRAFTPRASAELEPEITRIAHALLDGIAPRGACELVEAFAGVLPLLVIADILGIPRAEHAYFRRLTLEVIEGFDSIVSGKPADPRPQEEMDAYFSQVIAERRAAPREDLTSRLLAAEVDGERLSDKELLGFIKLFLVAGNATTSRLISNTVLTLLEHPDELSRVYADPNLHGPAIEEVLRFRPPINTWFRVAAKDVELGGQTIRAKQQVVAFLGSANRDEAHFKDPDRFDIGRSPNPHLAFSSGIHFCIGAPLARLEARVALHAILERLPGLALASEEPLEPLKGLQSNGVARLPVRFRPA</sequence>
<evidence type="ECO:0000256" key="1">
    <source>
        <dbReference type="ARBA" id="ARBA00010617"/>
    </source>
</evidence>
<dbReference type="PANTHER" id="PTHR46696">
    <property type="entry name" value="P450, PUTATIVE (EUROFUNG)-RELATED"/>
    <property type="match status" value="1"/>
</dbReference>
<keyword evidence="2" id="KW-0560">Oxidoreductase</keyword>
<keyword evidence="2" id="KW-0503">Monooxygenase</keyword>
<dbReference type="Proteomes" id="UP001221411">
    <property type="component" value="Unassembled WGS sequence"/>
</dbReference>
<dbReference type="Pfam" id="PF00067">
    <property type="entry name" value="p450"/>
    <property type="match status" value="2"/>
</dbReference>
<dbReference type="PANTHER" id="PTHR46696:SF1">
    <property type="entry name" value="CYTOCHROME P450 YJIB-RELATED"/>
    <property type="match status" value="1"/>
</dbReference>
<reference evidence="3 4" key="1">
    <citation type="submission" date="2022-11" db="EMBL/GenBank/DDBJ databases">
        <title>Minimal conservation of predation-associated metabolite biosynthetic gene clusters underscores biosynthetic potential of Myxococcota including descriptions for ten novel species: Archangium lansinium sp. nov., Myxococcus landrumus sp. nov., Nannocystis bai.</title>
        <authorList>
            <person name="Ahearne A."/>
            <person name="Stevens C."/>
            <person name="Dowd S."/>
        </authorList>
    </citation>
    <scope>NUCLEOTIDE SEQUENCE [LARGE SCALE GENOMIC DNA]</scope>
    <source>
        <strain evidence="3 4">RJM3</strain>
    </source>
</reference>
<keyword evidence="4" id="KW-1185">Reference proteome</keyword>
<comment type="caution">
    <text evidence="3">The sequence shown here is derived from an EMBL/GenBank/DDBJ whole genome shotgun (WGS) entry which is preliminary data.</text>
</comment>
<dbReference type="PRINTS" id="PR00359">
    <property type="entry name" value="BP450"/>
</dbReference>
<dbReference type="InterPro" id="IPR001128">
    <property type="entry name" value="Cyt_P450"/>
</dbReference>